<dbReference type="GO" id="GO:0003677">
    <property type="term" value="F:DNA binding"/>
    <property type="evidence" value="ECO:0007669"/>
    <property type="project" value="UniProtKB-KW"/>
</dbReference>
<dbReference type="PROSITE" id="PS50864">
    <property type="entry name" value="SAND"/>
    <property type="match status" value="1"/>
</dbReference>
<evidence type="ECO:0000256" key="2">
    <source>
        <dbReference type="ARBA" id="ARBA00022723"/>
    </source>
</evidence>
<dbReference type="InterPro" id="IPR013083">
    <property type="entry name" value="Znf_RING/FYVE/PHD"/>
</dbReference>
<evidence type="ECO:0000256" key="6">
    <source>
        <dbReference type="ARBA" id="ARBA00022806"/>
    </source>
</evidence>
<dbReference type="CDD" id="cd18793">
    <property type="entry name" value="SF2_C_SNF"/>
    <property type="match status" value="1"/>
</dbReference>
<protein>
    <recommendedName>
        <fullName evidence="20">SNF2 super family</fullName>
    </recommendedName>
</protein>
<dbReference type="GO" id="GO:0005634">
    <property type="term" value="C:nucleus"/>
    <property type="evidence" value="ECO:0007669"/>
    <property type="project" value="UniProtKB-SubCell"/>
</dbReference>
<dbReference type="GeneID" id="19013947"/>
<dbReference type="InterPro" id="IPR011011">
    <property type="entry name" value="Znf_FYVE_PHD"/>
</dbReference>
<dbReference type="SUPFAM" id="SSF52540">
    <property type="entry name" value="P-loop containing nucleoside triphosphate hydrolases"/>
    <property type="match status" value="2"/>
</dbReference>
<evidence type="ECO:0000259" key="17">
    <source>
        <dbReference type="PROSITE" id="PS51194"/>
    </source>
</evidence>
<dbReference type="GO" id="GO:0005524">
    <property type="term" value="F:ATP binding"/>
    <property type="evidence" value="ECO:0007669"/>
    <property type="project" value="UniProtKB-KW"/>
</dbReference>
<dbReference type="Gene3D" id="2.30.30.140">
    <property type="match status" value="1"/>
</dbReference>
<dbReference type="Pfam" id="PF00271">
    <property type="entry name" value="Helicase_C"/>
    <property type="match status" value="1"/>
</dbReference>
<evidence type="ECO:0000256" key="4">
    <source>
        <dbReference type="ARBA" id="ARBA00022771"/>
    </source>
</evidence>
<feature type="region of interest" description="Disordered" evidence="13">
    <location>
        <begin position="2039"/>
        <end position="2061"/>
    </location>
</feature>
<dbReference type="SMART" id="SM00249">
    <property type="entry name" value="PHD"/>
    <property type="match status" value="1"/>
</dbReference>
<dbReference type="InterPro" id="IPR001650">
    <property type="entry name" value="Helicase_C-like"/>
</dbReference>
<dbReference type="CDD" id="cd20404">
    <property type="entry name" value="Tudor_Agenet_AtEML-like"/>
    <property type="match status" value="1"/>
</dbReference>
<evidence type="ECO:0000313" key="19">
    <source>
        <dbReference type="Proteomes" id="UP000198341"/>
    </source>
</evidence>
<evidence type="ECO:0000256" key="13">
    <source>
        <dbReference type="SAM" id="MobiDB-lite"/>
    </source>
</evidence>
<dbReference type="GO" id="GO:0008270">
    <property type="term" value="F:zinc ion binding"/>
    <property type="evidence" value="ECO:0007669"/>
    <property type="project" value="UniProtKB-KW"/>
</dbReference>
<evidence type="ECO:0000256" key="12">
    <source>
        <dbReference type="SAM" id="Coils"/>
    </source>
</evidence>
<reference evidence="18 19" key="1">
    <citation type="submission" date="2011-10" db="EMBL/GenBank/DDBJ databases">
        <authorList>
            <person name="Genoscope - CEA"/>
        </authorList>
    </citation>
    <scope>NUCLEOTIDE SEQUENCE [LARGE SCALE GENOMIC DNA]</scope>
    <source>
        <strain evidence="18 19">RCC 1105</strain>
    </source>
</reference>
<dbReference type="InterPro" id="IPR001965">
    <property type="entry name" value="Znf_PHD"/>
</dbReference>
<keyword evidence="10" id="KW-0238">DNA-binding</keyword>
<feature type="compositionally biased region" description="Basic residues" evidence="13">
    <location>
        <begin position="2039"/>
        <end position="2049"/>
    </location>
</feature>
<evidence type="ECO:0000256" key="1">
    <source>
        <dbReference type="ARBA" id="ARBA00004123"/>
    </source>
</evidence>
<dbReference type="InterPro" id="IPR049730">
    <property type="entry name" value="SNF2/RAD54-like_C"/>
</dbReference>
<evidence type="ECO:0000259" key="14">
    <source>
        <dbReference type="PROSITE" id="PS50864"/>
    </source>
</evidence>
<feature type="region of interest" description="Disordered" evidence="13">
    <location>
        <begin position="1"/>
        <end position="74"/>
    </location>
</feature>
<dbReference type="Gene3D" id="3.40.50.300">
    <property type="entry name" value="P-loop containing nucleotide triphosphate hydrolases"/>
    <property type="match status" value="1"/>
</dbReference>
<dbReference type="GO" id="GO:0004386">
    <property type="term" value="F:helicase activity"/>
    <property type="evidence" value="ECO:0007669"/>
    <property type="project" value="UniProtKB-KW"/>
</dbReference>
<evidence type="ECO:0000259" key="15">
    <source>
        <dbReference type="PROSITE" id="PS51050"/>
    </source>
</evidence>
<feature type="compositionally biased region" description="Basic and acidic residues" evidence="13">
    <location>
        <begin position="1885"/>
        <end position="1894"/>
    </location>
</feature>
<keyword evidence="7" id="KW-0862">Zinc</keyword>
<dbReference type="eggNOG" id="KOG0385">
    <property type="taxonomic scope" value="Eukaryota"/>
</dbReference>
<dbReference type="Gene3D" id="3.30.40.10">
    <property type="entry name" value="Zinc/RING finger domain, C3HC4 (zinc finger)"/>
    <property type="match status" value="1"/>
</dbReference>
<feature type="coiled-coil region" evidence="12">
    <location>
        <begin position="1955"/>
        <end position="2021"/>
    </location>
</feature>
<dbReference type="RefSeq" id="XP_007511161.1">
    <property type="nucleotide sequence ID" value="XM_007511099.1"/>
</dbReference>
<evidence type="ECO:0000259" key="16">
    <source>
        <dbReference type="PROSITE" id="PS51192"/>
    </source>
</evidence>
<dbReference type="FunFam" id="3.40.50.10810:FF:000005">
    <property type="entry name" value="Photoperiod-independent early flowering 1"/>
    <property type="match status" value="1"/>
</dbReference>
<evidence type="ECO:0000256" key="3">
    <source>
        <dbReference type="ARBA" id="ARBA00022741"/>
    </source>
</evidence>
<sequence>MTSSSDGGGREDGEHAAAASKAAEEEEEEEDKEEKTILVLPESNNDDDDRTKKNDDDDDAQHEQQQIIDPAVAAEIPEDVLKAALGEDSSGGRRRTSRVTKARVIMIDGQPVLRSNNYGLTEGEPSVFSSELGGDDGSRETRPGRTSYVFEQKKPRKPYTRTKPRAPKILTADEEATAVNKKDIQKDIELAISKRAKYLHQQISHLKPFMEEKAVQALEERAEKYEPSDKLLMPVENQPAAITAVLREYQLEGLRWAVRMFDQGCSCILADEMGLGKTLQSISFLACIKEMRGVKGPHLIVCPLSVMSSWMDELAKWCPKLRVVRLHSSDENERQRLRREVVINTEIYDVALTTYEMACNPSFALALTQKVYWRCVILDEGHKVKNEETTAHQILKRIHRQHTILLTGTPVQNNLHELYALLSFLHPDVFTSSEPFDRAFNLNMREHKVDEKLLAKAHYLMRPFVLRRVKGEVEVSLPPKVETKIMCPLSSAQTFWYRRLLMRESGALQSLEAAASENEKKLAGVAGEDAKEKSSSGGGDWRKLNSLLMQLRKCCNHPYLFSPGIQDEGVTLEDIIEASGKLSVLDRILIKLKENGHRVVIFSQFTSMLDILANFLHLRGHQYARLDGSTNRVQRSIDIAAFNRPNSPVFAFLLSTRAGGLGVNLQTADTCVMFDSDWNPQVDMQAMARVHRIGQKKTVHIYRLVTAGTVEERMTQRAEKKLFLEKMVSRGSTAAAEAMEALDKNDLYSMLRFGVDAVFSKDSGDPPTDEELSTLMDRSEEGERKRRDLQTLKEDTQFTATDFVEGKAEETPISTFMMPAKIAESVGDASLVQVKKNTSLKEIAKEFQSNILSGKRNRKTTTMQVDGGHGLGMVTVLKSNDYDLQSGEPSVNAKESGLSQAQLQGGKRSRGQVAGRDYGHAYTCQGCWDGGQIVCCDLCPVSVHPECIGYTMEEIGRTARWSCPHHTCHECGRKSAAVGGLLFRCECCTRAYCEDHLPHGAEIIGKCKRFEALGQIHPAQACFIRCDADCQKFGEEHEEIKKYNAGGDEHGGGVKGSSGWVMGKKVAITDVWIEDRDTELELPLGNGSVKALAYATFTDLVHFLLRTEGPKKNQKKGKKKKPEEIENELINDAIMEEEAEEEEAPEAGEDAVIRGAVAYYTKRNESVDEIARERGLDARDIVAWNKAEYPNISRKSQLLERTKLWMQPAPPPSKTLEKLSEKEQAQRLLEQRKAAEAAAAAGLVKGKNESANTQDANVNPKDPCVFGRPLKLLRQKDIDPAERDKIMAEMFRRVRPHLERNKEMAKARERENADLAKIEQEKERIRSNERNRRLERRETGAPVSGYDLLRSGLASGVEASINRRGAPLPVVLPHKGRIDEEKVTNIRNAILRTLGERRRKMNAAATTTKKKKEGKNEEEEAYITSTEIKVLMARLYRAHDAATLDHARAMWTHDEFGDALGYNLAIVTLERDGFIESKLHRKWPEILDLCSLRLRKDAQIPDALSGECSIEPVDEDEQTDGDVDDKRSTGEAKKNLVMEKVPVKVQCGGMEGFMRPGARRGEENVMFYKKDRKGNVTSEEQLVTALEFERLGGRGNARKWRQSIRIHSGYPIEELEADELKRGVPIGKWLRDEGGTWRANVVGRPAEIWSDGSQAYKFCEFVGYKADSGEHEIRYEDGTHQWLFICLNKFRFPDGLPVKLPYESIPSARSRSRANANKDASGGGRVGQRGVGGAWAADGINMNARGTLNGEEALESGYRVYYCAADDTIDGVAAAIGVNANELYSWNAPFYEEGDLPQSGPLKEKTRLFQQIPPHQDEVLAGAVAFNTVKHFPIKAAALETETDFPGENEEVYDRGNPGSKPGSKRKSAEGGDDDDEYENNNENNNEREGEQLKQGRQKKNSRIKKRDFVAEATQAAMELEAELDAQCVVRNIAIPFEYKDKSGSLCDGGRSVYMKMSDEKLKNLKEQRDRAVSEQEEAYESAKQEYALAQEMFEAQSKAYVDQQEEIQAEKKAKAEAKITTPTTMDVDEKVKKEGIKKSKRTLIRKPKPPQPPEQPTPIADLDSYEVIPVEEFVDDDPQWLETAKRAGSQIDIKDILRSKGASIGDEAVGKFIEILVPTRGLWRRATVTAFDTFTGEHELTFKYPTPRKNPILFPSPSDDDEDEEKVEENLTQRFFLPLLTVRYLPSIWEPYEGVPEPPLEDGGMVFALPPIPVAVGGMRGILLPQGRRGEELVRYAVLRRDSGDMKCRISEYTCPATEFERLGGKGSAKKWRQSLRLVGKHAVTQETMGKWLKTIGAQTGADSIGRLVEVFWPVHETFFNAVIESFRADTGEHEVLYDDGSRETVQLSMQTVRWGGKQRVPVNHPLPGSNKVVGGGKASKRAKTSSNAPPNSGKRATKVIVKQTWIQCDDCSKWRRVPEKSIANLGDDDKWVCKMSADTTYNKCSTKQEMTDEQIAKEFETL</sequence>
<evidence type="ECO:0000256" key="9">
    <source>
        <dbReference type="ARBA" id="ARBA00022853"/>
    </source>
</evidence>
<feature type="compositionally biased region" description="Basic and acidic residues" evidence="13">
    <location>
        <begin position="777"/>
        <end position="789"/>
    </location>
</feature>
<keyword evidence="4" id="KW-0863">Zinc-finger</keyword>
<dbReference type="CDD" id="cd15566">
    <property type="entry name" value="PHD3_NSD"/>
    <property type="match status" value="1"/>
</dbReference>
<dbReference type="Gene3D" id="3.10.390.10">
    <property type="entry name" value="SAND domain-like"/>
    <property type="match status" value="2"/>
</dbReference>
<keyword evidence="5" id="KW-0378">Hydrolase</keyword>
<feature type="domain" description="Helicase ATP-binding" evidence="16">
    <location>
        <begin position="258"/>
        <end position="428"/>
    </location>
</feature>
<dbReference type="SMART" id="SM00490">
    <property type="entry name" value="HELICc"/>
    <property type="match status" value="1"/>
</dbReference>
<dbReference type="PROSITE" id="PS51194">
    <property type="entry name" value="HELICASE_CTER"/>
    <property type="match status" value="1"/>
</dbReference>
<name>K8FF04_9CHLO</name>
<feature type="region of interest" description="Disordered" evidence="13">
    <location>
        <begin position="885"/>
        <end position="910"/>
    </location>
</feature>
<dbReference type="OrthoDB" id="1899296at2759"/>
<dbReference type="STRING" id="41875.K8FF04"/>
<dbReference type="GO" id="GO:0006325">
    <property type="term" value="P:chromatin organization"/>
    <property type="evidence" value="ECO:0007669"/>
    <property type="project" value="UniProtKB-KW"/>
</dbReference>
<feature type="domain" description="SAND" evidence="14">
    <location>
        <begin position="1533"/>
        <end position="1615"/>
    </location>
</feature>
<keyword evidence="2" id="KW-0479">Metal-binding</keyword>
<evidence type="ECO:0000256" key="8">
    <source>
        <dbReference type="ARBA" id="ARBA00022840"/>
    </source>
</evidence>
<proteinExistence type="predicted"/>
<keyword evidence="19" id="KW-1185">Reference proteome</keyword>
<dbReference type="SUPFAM" id="SSF57903">
    <property type="entry name" value="FYVE/PHD zinc finger"/>
    <property type="match status" value="1"/>
</dbReference>
<feature type="region of interest" description="Disordered" evidence="13">
    <location>
        <begin position="1505"/>
        <end position="1533"/>
    </location>
</feature>
<feature type="region of interest" description="Disordered" evidence="13">
    <location>
        <begin position="1240"/>
        <end position="1262"/>
    </location>
</feature>
<dbReference type="Gene3D" id="3.40.50.10810">
    <property type="entry name" value="Tandem AAA-ATPase domain"/>
    <property type="match status" value="1"/>
</dbReference>
<keyword evidence="3" id="KW-0547">Nucleotide-binding</keyword>
<feature type="region of interest" description="Disordered" evidence="13">
    <location>
        <begin position="2361"/>
        <end position="2397"/>
    </location>
</feature>
<dbReference type="GO" id="GO:0016787">
    <property type="term" value="F:hydrolase activity"/>
    <property type="evidence" value="ECO:0007669"/>
    <property type="project" value="UniProtKB-KW"/>
</dbReference>
<feature type="region of interest" description="Disordered" evidence="13">
    <location>
        <begin position="1841"/>
        <end position="1904"/>
    </location>
</feature>
<feature type="compositionally biased region" description="Basic and acidic residues" evidence="13">
    <location>
        <begin position="1524"/>
        <end position="1533"/>
    </location>
</feature>
<dbReference type="Gene3D" id="3.30.40.100">
    <property type="match status" value="1"/>
</dbReference>
<dbReference type="Pfam" id="PF07496">
    <property type="entry name" value="zf-CW"/>
    <property type="match status" value="1"/>
</dbReference>
<dbReference type="SUPFAM" id="SSF63763">
    <property type="entry name" value="SAND domain-like"/>
    <property type="match status" value="1"/>
</dbReference>
<evidence type="ECO:0000256" key="7">
    <source>
        <dbReference type="ARBA" id="ARBA00022833"/>
    </source>
</evidence>
<evidence type="ECO:0000256" key="5">
    <source>
        <dbReference type="ARBA" id="ARBA00022801"/>
    </source>
</evidence>
<gene>
    <name evidence="18" type="ORF">Bathy09g04410</name>
</gene>
<comment type="subcellular location">
    <subcellularLocation>
        <location evidence="1">Nucleus</location>
    </subcellularLocation>
</comment>
<dbReference type="Proteomes" id="UP000198341">
    <property type="component" value="Chromosome 9"/>
</dbReference>
<dbReference type="InterPro" id="IPR010919">
    <property type="entry name" value="SAND-like_dom_sf"/>
</dbReference>
<dbReference type="Pfam" id="PF00176">
    <property type="entry name" value="SNF2-rel_dom"/>
    <property type="match status" value="1"/>
</dbReference>
<dbReference type="KEGG" id="bpg:Bathy09g04410"/>
<feature type="region of interest" description="Disordered" evidence="13">
    <location>
        <begin position="1304"/>
        <end position="1339"/>
    </location>
</feature>
<dbReference type="InterPro" id="IPR038718">
    <property type="entry name" value="SNF2-like_sf"/>
</dbReference>
<dbReference type="InterPro" id="IPR000330">
    <property type="entry name" value="SNF2_N"/>
</dbReference>
<dbReference type="SMART" id="SM00487">
    <property type="entry name" value="DEXDc"/>
    <property type="match status" value="1"/>
</dbReference>
<evidence type="ECO:0008006" key="20">
    <source>
        <dbReference type="Google" id="ProtNLM"/>
    </source>
</evidence>
<dbReference type="InterPro" id="IPR014001">
    <property type="entry name" value="Helicase_ATP-bd"/>
</dbReference>
<feature type="compositionally biased region" description="Acidic residues" evidence="13">
    <location>
        <begin position="1841"/>
        <end position="1851"/>
    </location>
</feature>
<evidence type="ECO:0000256" key="11">
    <source>
        <dbReference type="ARBA" id="ARBA00023242"/>
    </source>
</evidence>
<feature type="region of interest" description="Disordered" evidence="13">
    <location>
        <begin position="116"/>
        <end position="144"/>
    </location>
</feature>
<evidence type="ECO:0000256" key="10">
    <source>
        <dbReference type="ARBA" id="ARBA00023125"/>
    </source>
</evidence>
<dbReference type="PROSITE" id="PS51050">
    <property type="entry name" value="ZF_CW"/>
    <property type="match status" value="1"/>
</dbReference>
<dbReference type="PROSITE" id="PS51192">
    <property type="entry name" value="HELICASE_ATP_BIND_1"/>
    <property type="match status" value="1"/>
</dbReference>
<keyword evidence="6" id="KW-0347">Helicase</keyword>
<dbReference type="InterPro" id="IPR000770">
    <property type="entry name" value="SAND_dom"/>
</dbReference>
<keyword evidence="11" id="KW-0539">Nucleus</keyword>
<feature type="region of interest" description="Disordered" evidence="13">
    <location>
        <begin position="760"/>
        <end position="789"/>
    </location>
</feature>
<evidence type="ECO:0000313" key="18">
    <source>
        <dbReference type="EMBL" id="CCO66721.1"/>
    </source>
</evidence>
<dbReference type="InterPro" id="IPR027417">
    <property type="entry name" value="P-loop_NTPase"/>
</dbReference>
<organism evidence="18 19">
    <name type="scientific">Bathycoccus prasinos</name>
    <dbReference type="NCBI Taxonomy" id="41875"/>
    <lineage>
        <taxon>Eukaryota</taxon>
        <taxon>Viridiplantae</taxon>
        <taxon>Chlorophyta</taxon>
        <taxon>Mamiellophyceae</taxon>
        <taxon>Mamiellales</taxon>
        <taxon>Bathycoccaceae</taxon>
        <taxon>Bathycoccus</taxon>
    </lineage>
</organism>
<feature type="compositionally biased region" description="Acidic residues" evidence="13">
    <location>
        <begin position="1512"/>
        <end position="1523"/>
    </location>
</feature>
<dbReference type="InterPro" id="IPR011124">
    <property type="entry name" value="Znf_CW"/>
</dbReference>
<dbReference type="PANTHER" id="PTHR10799">
    <property type="entry name" value="SNF2/RAD54 HELICASE FAMILY"/>
    <property type="match status" value="1"/>
</dbReference>
<keyword evidence="12" id="KW-0175">Coiled coil</keyword>
<feature type="domain" description="Helicase C-terminal" evidence="17">
    <location>
        <begin position="584"/>
        <end position="743"/>
    </location>
</feature>
<keyword evidence="8" id="KW-0067">ATP-binding</keyword>
<dbReference type="eggNOG" id="KOG1081">
    <property type="taxonomic scope" value="Eukaryota"/>
</dbReference>
<keyword evidence="9" id="KW-0156">Chromatin regulator</keyword>
<dbReference type="EMBL" id="FO082270">
    <property type="protein sequence ID" value="CCO66721.1"/>
    <property type="molecule type" value="Genomic_DNA"/>
</dbReference>
<feature type="domain" description="CW-type" evidence="15">
    <location>
        <begin position="2401"/>
        <end position="2454"/>
    </location>
</feature>
<feature type="compositionally biased region" description="Acidic residues" evidence="13">
    <location>
        <begin position="1871"/>
        <end position="1880"/>
    </location>
</feature>
<accession>K8FF04</accession>